<evidence type="ECO:0000256" key="3">
    <source>
        <dbReference type="ARBA" id="ARBA00022729"/>
    </source>
</evidence>
<dbReference type="PANTHER" id="PTHR48063">
    <property type="entry name" value="LRR RECEPTOR-LIKE KINASE"/>
    <property type="match status" value="1"/>
</dbReference>
<evidence type="ECO:0000256" key="5">
    <source>
        <dbReference type="ARBA" id="ARBA00023136"/>
    </source>
</evidence>
<keyword evidence="2" id="KW-0812">Transmembrane</keyword>
<keyword evidence="3" id="KW-0732">Signal</keyword>
<comment type="caution">
    <text evidence="7">The sequence shown here is derived from an EMBL/GenBank/DDBJ whole genome shotgun (WGS) entry which is preliminary data.</text>
</comment>
<evidence type="ECO:0000256" key="1">
    <source>
        <dbReference type="ARBA" id="ARBA00004479"/>
    </source>
</evidence>
<accession>A0A9Q1QLX3</accession>
<keyword evidence="4" id="KW-1133">Transmembrane helix</keyword>
<dbReference type="PROSITE" id="PS51257">
    <property type="entry name" value="PROKAR_LIPOPROTEIN"/>
    <property type="match status" value="1"/>
</dbReference>
<reference evidence="7" key="1">
    <citation type="submission" date="2022-04" db="EMBL/GenBank/DDBJ databases">
        <title>Carnegiea gigantea Genome sequencing and assembly v2.</title>
        <authorList>
            <person name="Copetti D."/>
            <person name="Sanderson M.J."/>
            <person name="Burquez A."/>
            <person name="Wojciechowski M.F."/>
        </authorList>
    </citation>
    <scope>NUCLEOTIDE SEQUENCE</scope>
    <source>
        <strain evidence="7">SGP5-SGP5p</strain>
        <tissue evidence="7">Aerial part</tissue>
    </source>
</reference>
<dbReference type="Gene3D" id="3.80.10.10">
    <property type="entry name" value="Ribonuclease Inhibitor"/>
    <property type="match status" value="1"/>
</dbReference>
<keyword evidence="5" id="KW-0472">Membrane</keyword>
<dbReference type="InterPro" id="IPR046956">
    <property type="entry name" value="RLP23-like"/>
</dbReference>
<comment type="subcellular location">
    <subcellularLocation>
        <location evidence="1">Membrane</location>
        <topology evidence="1">Single-pass type I membrane protein</topology>
    </subcellularLocation>
</comment>
<evidence type="ECO:0000256" key="6">
    <source>
        <dbReference type="ARBA" id="ARBA00023180"/>
    </source>
</evidence>
<proteinExistence type="predicted"/>
<dbReference type="PANTHER" id="PTHR48063:SF112">
    <property type="entry name" value="RECEPTOR LIKE PROTEIN 30-LIKE"/>
    <property type="match status" value="1"/>
</dbReference>
<sequence>MEVLKNEELQYTRTLSFVANLGLSCNHFGLFNTREAYKLARSRWFELVLGSSDWNNSRENRYLNLSHNKLHGEIPSRHQIQTLDYPSIYYDNLGLCGEPLTKDESRDKNKEPEQEQEDRIEKVLIHLIVALGLALDFGGEDMLFSSMWKISRTTSMFKLQYDQQDEGVVGGSV</sequence>
<dbReference type="Proteomes" id="UP001153076">
    <property type="component" value="Unassembled WGS sequence"/>
</dbReference>
<organism evidence="7 8">
    <name type="scientific">Carnegiea gigantea</name>
    <dbReference type="NCBI Taxonomy" id="171969"/>
    <lineage>
        <taxon>Eukaryota</taxon>
        <taxon>Viridiplantae</taxon>
        <taxon>Streptophyta</taxon>
        <taxon>Embryophyta</taxon>
        <taxon>Tracheophyta</taxon>
        <taxon>Spermatophyta</taxon>
        <taxon>Magnoliopsida</taxon>
        <taxon>eudicotyledons</taxon>
        <taxon>Gunneridae</taxon>
        <taxon>Pentapetalae</taxon>
        <taxon>Caryophyllales</taxon>
        <taxon>Cactineae</taxon>
        <taxon>Cactaceae</taxon>
        <taxon>Cactoideae</taxon>
        <taxon>Echinocereeae</taxon>
        <taxon>Carnegiea</taxon>
    </lineage>
</organism>
<evidence type="ECO:0000256" key="2">
    <source>
        <dbReference type="ARBA" id="ARBA00022692"/>
    </source>
</evidence>
<dbReference type="InterPro" id="IPR032675">
    <property type="entry name" value="LRR_dom_sf"/>
</dbReference>
<dbReference type="EMBL" id="JAKOGI010000056">
    <property type="protein sequence ID" value="KAJ8446401.1"/>
    <property type="molecule type" value="Genomic_DNA"/>
</dbReference>
<dbReference type="AlphaFoldDB" id="A0A9Q1QLX3"/>
<keyword evidence="8" id="KW-1185">Reference proteome</keyword>
<name>A0A9Q1QLX3_9CARY</name>
<evidence type="ECO:0000256" key="4">
    <source>
        <dbReference type="ARBA" id="ARBA00022989"/>
    </source>
</evidence>
<evidence type="ECO:0000313" key="7">
    <source>
        <dbReference type="EMBL" id="KAJ8446401.1"/>
    </source>
</evidence>
<gene>
    <name evidence="7" type="ORF">Cgig2_019294</name>
</gene>
<dbReference type="GO" id="GO:0016020">
    <property type="term" value="C:membrane"/>
    <property type="evidence" value="ECO:0007669"/>
    <property type="project" value="UniProtKB-SubCell"/>
</dbReference>
<evidence type="ECO:0000313" key="8">
    <source>
        <dbReference type="Proteomes" id="UP001153076"/>
    </source>
</evidence>
<protein>
    <submittedName>
        <fullName evidence="7">Uncharacterized protein</fullName>
    </submittedName>
</protein>
<keyword evidence="6" id="KW-0325">Glycoprotein</keyword>
<dbReference type="OrthoDB" id="1060944at2759"/>